<dbReference type="EMBL" id="FN393071">
    <property type="protein sequence ID" value="CAY80209.1"/>
    <property type="molecule type" value="Genomic_DNA"/>
</dbReference>
<gene>
    <name evidence="1" type="ORF">EC1118_1H13_1805g</name>
</gene>
<proteinExistence type="predicted"/>
<sequence length="124" mass="14085">MNMKMLLTRIHEMNALISSELNGRVDFFKNHRMFILSLVKILLVCTSRESLSVMYFRFDSFFDFLSGGASLPVLDSLEYALSDAAAIDGILKLLRRAGLLAQYTYLATENCRGLLRKGLVKRDI</sequence>
<dbReference type="HOGENOM" id="CLU_2005214_0_0_1"/>
<reference evidence="1" key="1">
    <citation type="journal article" date="2009" name="Proc. Natl. Acad. Sci. U.S.A.">
        <title>Eukaryote-to-eukaryote gene transfer events revealed by the genome sequence of the wine yeast Saccharomyces cerevisiae EC1118.</title>
        <authorList>
            <person name="Novo M."/>
            <person name="Bigey F."/>
            <person name="Beyne E."/>
            <person name="Galeote V."/>
            <person name="Gavory F."/>
            <person name="Mallet S."/>
            <person name="Cambot B."/>
            <person name="Legras J.L."/>
            <person name="Wincker P."/>
            <person name="Casaregola S."/>
            <person name="Dequin S."/>
        </authorList>
    </citation>
    <scope>NUCLEOTIDE SEQUENCE [LARGE SCALE GENOMIC DNA]</scope>
    <source>
        <strain evidence="1">Lalvin EC1118</strain>
        <strain>Lalvin EC1118 / Prise de mousse</strain>
    </source>
</reference>
<protein>
    <submittedName>
        <fullName evidence="1">EC1118_1H13_1805p</fullName>
    </submittedName>
</protein>
<accession>C8Z9Z3</accession>
<organism evidence="1">
    <name type="scientific">Saccharomyces cerevisiae (strain Lalvin EC1118 / Prise de mousse)</name>
    <name type="common">Baker's yeast</name>
    <dbReference type="NCBI Taxonomy" id="643680"/>
    <lineage>
        <taxon>Eukaryota</taxon>
        <taxon>Fungi</taxon>
        <taxon>Dikarya</taxon>
        <taxon>Ascomycota</taxon>
        <taxon>Saccharomycotina</taxon>
        <taxon>Saccharomycetes</taxon>
        <taxon>Saccharomycetales</taxon>
        <taxon>Saccharomycetaceae</taxon>
        <taxon>Saccharomyces</taxon>
    </lineage>
</organism>
<evidence type="ECO:0000313" key="1">
    <source>
        <dbReference type="EMBL" id="CAY80209.1"/>
    </source>
</evidence>
<name>C8Z9Z3_YEAS8</name>
<dbReference type="AlphaFoldDB" id="C8Z9Z3"/>